<dbReference type="PIRSF" id="PIRSF037490">
    <property type="entry name" value="UCP037490_NIF3_euk"/>
    <property type="match status" value="1"/>
</dbReference>
<protein>
    <recommendedName>
        <fullName evidence="4">NIF3-like protein 1</fullName>
    </recommendedName>
</protein>
<comment type="function">
    <text evidence="9">May function as a transcriptional corepressor through its interaction with COPS2, negatively regulating the expression of genes involved in neuronal differentiation.</text>
</comment>
<comment type="subunit">
    <text evidence="10">Homodimer. Interacts with COPS2. Interacts with THOC7.</text>
</comment>
<comment type="subcellular location">
    <subcellularLocation>
        <location evidence="2">Cytoplasm</location>
    </subcellularLocation>
    <subcellularLocation>
        <location evidence="1">Nucleus</location>
    </subcellularLocation>
</comment>
<dbReference type="Proteomes" id="UP000627253">
    <property type="component" value="Unassembled WGS sequence"/>
</dbReference>
<comment type="caution">
    <text evidence="12">The sequence shown here is derived from an EMBL/GenBank/DDBJ whole genome shotgun (WGS) entry which is preliminary data.</text>
</comment>
<accession>A0A852IGW4</accession>
<feature type="binding site" evidence="11">
    <location>
        <position position="104"/>
    </location>
    <ligand>
        <name>a divalent metal cation</name>
        <dbReference type="ChEBI" id="CHEBI:60240"/>
        <label>1</label>
    </ligand>
</feature>
<feature type="binding site" evidence="11">
    <location>
        <position position="313"/>
    </location>
    <ligand>
        <name>a divalent metal cation</name>
        <dbReference type="ChEBI" id="CHEBI:60240"/>
        <label>1</label>
    </ligand>
</feature>
<dbReference type="FunFam" id="3.40.1390.30:FF:000004">
    <property type="entry name" value="NIF3-like protein 1"/>
    <property type="match status" value="1"/>
</dbReference>
<evidence type="ECO:0000256" key="6">
    <source>
        <dbReference type="ARBA" id="ARBA00022553"/>
    </source>
</evidence>
<evidence type="ECO:0000256" key="5">
    <source>
        <dbReference type="ARBA" id="ARBA00022490"/>
    </source>
</evidence>
<feature type="non-terminal residue" evidence="12">
    <location>
        <position position="351"/>
    </location>
</feature>
<evidence type="ECO:0000256" key="10">
    <source>
        <dbReference type="ARBA" id="ARBA00062046"/>
    </source>
</evidence>
<evidence type="ECO:0000256" key="9">
    <source>
        <dbReference type="ARBA" id="ARBA00059551"/>
    </source>
</evidence>
<dbReference type="EMBL" id="WAAF01005705">
    <property type="protein sequence ID" value="NXX41515.1"/>
    <property type="molecule type" value="Genomic_DNA"/>
</dbReference>
<dbReference type="Gene3D" id="3.40.1390.30">
    <property type="entry name" value="NIF3 (NGG1p interacting factor 3)-like"/>
    <property type="match status" value="2"/>
</dbReference>
<organism evidence="12 13">
    <name type="scientific">Tricholaema leucomelas</name>
    <name type="common">pied barbet</name>
    <dbReference type="NCBI Taxonomy" id="240729"/>
    <lineage>
        <taxon>Eukaryota</taxon>
        <taxon>Metazoa</taxon>
        <taxon>Chordata</taxon>
        <taxon>Craniata</taxon>
        <taxon>Vertebrata</taxon>
        <taxon>Euteleostomi</taxon>
        <taxon>Archelosauria</taxon>
        <taxon>Archosauria</taxon>
        <taxon>Dinosauria</taxon>
        <taxon>Saurischia</taxon>
        <taxon>Theropoda</taxon>
        <taxon>Coelurosauria</taxon>
        <taxon>Aves</taxon>
        <taxon>Neognathae</taxon>
        <taxon>Neoaves</taxon>
        <taxon>Telluraves</taxon>
        <taxon>Coraciimorphae</taxon>
        <taxon>Piciformes</taxon>
        <taxon>Lybiidae</taxon>
        <taxon>Tricholaema lacrymosa</taxon>
    </lineage>
</organism>
<evidence type="ECO:0000256" key="2">
    <source>
        <dbReference type="ARBA" id="ARBA00004496"/>
    </source>
</evidence>
<feature type="binding site" evidence="11">
    <location>
        <position position="66"/>
    </location>
    <ligand>
        <name>a divalent metal cation</name>
        <dbReference type="ChEBI" id="CHEBI:60240"/>
        <label>1</label>
    </ligand>
</feature>
<keyword evidence="7" id="KW-0007">Acetylation</keyword>
<keyword evidence="11" id="KW-0479">Metal-binding</keyword>
<dbReference type="SUPFAM" id="SSF102705">
    <property type="entry name" value="NIF3 (NGG1p interacting factor 3)-like"/>
    <property type="match status" value="1"/>
</dbReference>
<evidence type="ECO:0000256" key="1">
    <source>
        <dbReference type="ARBA" id="ARBA00004123"/>
    </source>
</evidence>
<comment type="similarity">
    <text evidence="3">Belongs to the GTP cyclohydrolase I type 2/NIF3 family.</text>
</comment>
<keyword evidence="8" id="KW-0539">Nucleus</keyword>
<keyword evidence="5" id="KW-0963">Cytoplasm</keyword>
<dbReference type="GO" id="GO:0005739">
    <property type="term" value="C:mitochondrion"/>
    <property type="evidence" value="ECO:0007669"/>
    <property type="project" value="TreeGrafter"/>
</dbReference>
<keyword evidence="6" id="KW-0597">Phosphoprotein</keyword>
<dbReference type="InterPro" id="IPR017222">
    <property type="entry name" value="DUF34/NIF3_animal"/>
</dbReference>
<evidence type="ECO:0000256" key="3">
    <source>
        <dbReference type="ARBA" id="ARBA00006964"/>
    </source>
</evidence>
<dbReference type="GO" id="GO:0006355">
    <property type="term" value="P:regulation of DNA-templated transcription"/>
    <property type="evidence" value="ECO:0007669"/>
    <property type="project" value="UniProtKB-ARBA"/>
</dbReference>
<dbReference type="FunFam" id="3.40.1390.30:FF:000001">
    <property type="entry name" value="GTP cyclohydrolase 1 type 2"/>
    <property type="match status" value="1"/>
</dbReference>
<feature type="non-terminal residue" evidence="12">
    <location>
        <position position="1"/>
    </location>
</feature>
<dbReference type="InterPro" id="IPR002678">
    <property type="entry name" value="DUF34/NIF3"/>
</dbReference>
<keyword evidence="13" id="KW-1185">Reference proteome</keyword>
<dbReference type="Pfam" id="PF01784">
    <property type="entry name" value="DUF34_NIF3"/>
    <property type="match status" value="1"/>
</dbReference>
<evidence type="ECO:0000313" key="12">
    <source>
        <dbReference type="EMBL" id="NXX41515.1"/>
    </source>
</evidence>
<proteinExistence type="inferred from homology"/>
<name>A0A852IGW4_9PICI</name>
<dbReference type="GO" id="GO:0005634">
    <property type="term" value="C:nucleus"/>
    <property type="evidence" value="ECO:0007669"/>
    <property type="project" value="UniProtKB-SubCell"/>
</dbReference>
<evidence type="ECO:0000256" key="11">
    <source>
        <dbReference type="PIRSR" id="PIRSR602678-1"/>
    </source>
</evidence>
<reference evidence="12" key="1">
    <citation type="submission" date="2020-02" db="EMBL/GenBank/DDBJ databases">
        <title>Bird 10,000 Genomes (B10K) Project - Family phase.</title>
        <authorList>
            <person name="Zhang G."/>
        </authorList>
    </citation>
    <scope>NUCLEOTIDE SEQUENCE</scope>
    <source>
        <strain evidence="12">B10K-DU-002-37</strain>
        <tissue evidence="12">Muscle</tissue>
    </source>
</reference>
<dbReference type="GO" id="GO:0046872">
    <property type="term" value="F:metal ion binding"/>
    <property type="evidence" value="ECO:0007669"/>
    <property type="project" value="UniProtKB-KW"/>
</dbReference>
<dbReference type="NCBIfam" id="TIGR00486">
    <property type="entry name" value="YbgI_SA1388"/>
    <property type="match status" value="1"/>
</dbReference>
<evidence type="ECO:0000256" key="7">
    <source>
        <dbReference type="ARBA" id="ARBA00022990"/>
    </source>
</evidence>
<sequence length="351" mass="38832">MNLRELVSALDDFASLSLAESWDNVGLLVEPSPPHTVNTLFLTNDLTEEVMEEAVQKKADLILSYHPPVFTPLKRVTWKTWKERLVVRALENRIGIYSPHTAYDAIPHGVNNWLTKGLGACTSIPLHPSAAPRHPTEGTHRVEFYANNTEHLDTVLSKIKTIQEIFCLATLPARVEGEEQTRVSLNCSQKALLEVVALLSQDNLLYHKTEILLLQKPLLPHTGMGRLCTLSEPVSLSDIIERVKNHLKLPYVRLAMGVGKTLESPVKKVALCAGSGSSILKGTEADLYLTGEMSHHDVLDAVANGISVILCEHSNTERGFLSDLRDMLATHLLNKVSILVSEKDRDPLQVA</sequence>
<feature type="binding site" evidence="11">
    <location>
        <position position="317"/>
    </location>
    <ligand>
        <name>a divalent metal cation</name>
        <dbReference type="ChEBI" id="CHEBI:60240"/>
        <label>1</label>
    </ligand>
</feature>
<dbReference type="AlphaFoldDB" id="A0A852IGW4"/>
<dbReference type="OrthoDB" id="3345469at2759"/>
<evidence type="ECO:0000313" key="13">
    <source>
        <dbReference type="Proteomes" id="UP000627253"/>
    </source>
</evidence>
<dbReference type="PANTHER" id="PTHR13799">
    <property type="entry name" value="NGG1 INTERACTING FACTOR 3"/>
    <property type="match status" value="1"/>
</dbReference>
<evidence type="ECO:0000256" key="4">
    <source>
        <dbReference type="ARBA" id="ARBA00019069"/>
    </source>
</evidence>
<dbReference type="PANTHER" id="PTHR13799:SF13">
    <property type="entry name" value="NIF3-LIKE PROTEIN 1"/>
    <property type="match status" value="1"/>
</dbReference>
<gene>
    <name evidence="12" type="primary">Nif3l1</name>
    <name evidence="12" type="ORF">TRILEU_R00259</name>
</gene>
<evidence type="ECO:0000256" key="8">
    <source>
        <dbReference type="ARBA" id="ARBA00023242"/>
    </source>
</evidence>
<dbReference type="InterPro" id="IPR036069">
    <property type="entry name" value="DUF34/NIF3_sf"/>
</dbReference>